<dbReference type="InterPro" id="IPR023346">
    <property type="entry name" value="Lysozyme-like_dom_sf"/>
</dbReference>
<dbReference type="Pfam" id="PF01464">
    <property type="entry name" value="SLT"/>
    <property type="match status" value="1"/>
</dbReference>
<dbReference type="AlphaFoldDB" id="A0A126V5V0"/>
<evidence type="ECO:0000256" key="1">
    <source>
        <dbReference type="ARBA" id="ARBA00009387"/>
    </source>
</evidence>
<dbReference type="STRING" id="1579316.RC74_20080"/>
<dbReference type="Gene3D" id="1.10.530.10">
    <property type="match status" value="1"/>
</dbReference>
<proteinExistence type="inferred from homology"/>
<name>A0A126V5V0_9RHOB</name>
<accession>A0A126V5V0</accession>
<dbReference type="KEGG" id="hat:RC74_20080"/>
<protein>
    <submittedName>
        <fullName evidence="4">Lytic transglycosylase</fullName>
    </submittedName>
</protein>
<reference evidence="4 5" key="1">
    <citation type="submission" date="2016-02" db="EMBL/GenBank/DDBJ databases">
        <title>Complete genome sequence of Halocynthiibacter arcticus PAMC 20958t from arctic marine sediment.</title>
        <authorList>
            <person name="Lee Y.M."/>
            <person name="Baek K."/>
            <person name="Lee H.K."/>
            <person name="Shin S.C."/>
        </authorList>
    </citation>
    <scope>NUCLEOTIDE SEQUENCE [LARGE SCALE GENOMIC DNA]</scope>
    <source>
        <strain evidence="4">PAMC 20958</strain>
    </source>
</reference>
<evidence type="ECO:0000259" key="3">
    <source>
        <dbReference type="Pfam" id="PF01464"/>
    </source>
</evidence>
<evidence type="ECO:0000256" key="2">
    <source>
        <dbReference type="SAM" id="SignalP"/>
    </source>
</evidence>
<evidence type="ECO:0000313" key="4">
    <source>
        <dbReference type="EMBL" id="AML53246.1"/>
    </source>
</evidence>
<gene>
    <name evidence="4" type="ORF">RC74_20080</name>
</gene>
<sequence length="199" mass="21677">MIVFSKFAVAVVAVLAVSACGNGNNANADIDPSSDVVMRWDHRPESDIWTKATLKAISDNGSVLTELTPRDIEKWCPAYIENDQEQRALFWSGLASALAKHESTWNPKAVGGGGRWIGLVQIAPATARNYGCNATSVADLKVGKSNLSCAMKIWSTTVTRDGVVADNFRGVAADWGPFHNRKKREDMRAWTNAQSYCTT</sequence>
<dbReference type="RefSeq" id="WP_039001336.1">
    <property type="nucleotide sequence ID" value="NZ_CP014327.1"/>
</dbReference>
<organism evidence="4 5">
    <name type="scientific">Falsihalocynthiibacter arcticus</name>
    <dbReference type="NCBI Taxonomy" id="1579316"/>
    <lineage>
        <taxon>Bacteria</taxon>
        <taxon>Pseudomonadati</taxon>
        <taxon>Pseudomonadota</taxon>
        <taxon>Alphaproteobacteria</taxon>
        <taxon>Rhodobacterales</taxon>
        <taxon>Roseobacteraceae</taxon>
        <taxon>Falsihalocynthiibacter</taxon>
    </lineage>
</organism>
<dbReference type="EMBL" id="CP014327">
    <property type="protein sequence ID" value="AML53246.1"/>
    <property type="molecule type" value="Genomic_DNA"/>
</dbReference>
<feature type="domain" description="Transglycosylase SLT" evidence="3">
    <location>
        <begin position="85"/>
        <end position="155"/>
    </location>
</feature>
<keyword evidence="5" id="KW-1185">Reference proteome</keyword>
<dbReference type="Proteomes" id="UP000070371">
    <property type="component" value="Chromosome"/>
</dbReference>
<keyword evidence="2" id="KW-0732">Signal</keyword>
<feature type="signal peptide" evidence="2">
    <location>
        <begin position="1"/>
        <end position="28"/>
    </location>
</feature>
<dbReference type="PROSITE" id="PS51257">
    <property type="entry name" value="PROKAR_LIPOPROTEIN"/>
    <property type="match status" value="1"/>
</dbReference>
<feature type="chain" id="PRO_5007443358" evidence="2">
    <location>
        <begin position="29"/>
        <end position="199"/>
    </location>
</feature>
<dbReference type="OrthoDB" id="5763339at2"/>
<evidence type="ECO:0000313" key="5">
    <source>
        <dbReference type="Proteomes" id="UP000070371"/>
    </source>
</evidence>
<dbReference type="SUPFAM" id="SSF53955">
    <property type="entry name" value="Lysozyme-like"/>
    <property type="match status" value="1"/>
</dbReference>
<comment type="similarity">
    <text evidence="1">Belongs to the virb1 family.</text>
</comment>
<dbReference type="InterPro" id="IPR008258">
    <property type="entry name" value="Transglycosylase_SLT_dom_1"/>
</dbReference>